<organism evidence="2 3">
    <name type="scientific">Candidatus Fervidibacter sacchari</name>
    <dbReference type="NCBI Taxonomy" id="1448929"/>
    <lineage>
        <taxon>Bacteria</taxon>
        <taxon>Candidatus Fervidibacterota</taxon>
        <taxon>Candidatus Fervidibacter</taxon>
    </lineage>
</organism>
<dbReference type="RefSeq" id="WP_302898750.1">
    <property type="nucleotide sequence ID" value="NZ_CP130455.1"/>
</dbReference>
<accession>A0ABT2ETK1</accession>
<evidence type="ECO:0000256" key="1">
    <source>
        <dbReference type="SAM" id="MobiDB-lite"/>
    </source>
</evidence>
<gene>
    <name evidence="2" type="ORF">M2350_003739</name>
</gene>
<dbReference type="EMBL" id="JANUCP010000013">
    <property type="protein sequence ID" value="MCS3921290.1"/>
    <property type="molecule type" value="Genomic_DNA"/>
</dbReference>
<feature type="region of interest" description="Disordered" evidence="1">
    <location>
        <begin position="298"/>
        <end position="359"/>
    </location>
</feature>
<comment type="caution">
    <text evidence="2">The sequence shown here is derived from an EMBL/GenBank/DDBJ whole genome shotgun (WGS) entry which is preliminary data.</text>
</comment>
<name>A0ABT2ETK1_9BACT</name>
<evidence type="ECO:0000313" key="3">
    <source>
        <dbReference type="Proteomes" id="UP001204798"/>
    </source>
</evidence>
<protein>
    <recommendedName>
        <fullName evidence="4">Ribbon-helix-helix protein CopG domain-containing protein</fullName>
    </recommendedName>
</protein>
<evidence type="ECO:0008006" key="4">
    <source>
        <dbReference type="Google" id="ProtNLM"/>
    </source>
</evidence>
<keyword evidence="3" id="KW-1185">Reference proteome</keyword>
<evidence type="ECO:0000313" key="2">
    <source>
        <dbReference type="EMBL" id="MCS3921290.1"/>
    </source>
</evidence>
<sequence>MSFLHLVNFNTTSWREASGGKPTRGRTIPVRVRIPSSVKESIRSVAKEKGTNASQLIRLALFSRFHINIHHPNPDEAAQDRVTFRLSYGNWLALKAYSLAWGFPVWKAFLILLTHPYTVHDRPQKSNVQQLSYECPTDKEKRRERNYVCSKAGLSKTCDQKPANNLAFRLWNDYGMSLWVANDVVKNFPSNEIEAAIELRERRNGSIFNPAGFIIYLLKNGYAQRYLQHKTRKIDPDLRAEEVKKALRERGVEIVDYGGVEYRIVDRKGRLWRPIDPADLESTLRLARKLGLIDCASKAESDPETEELTDASEVAPETDNEWWKDFENDGDSEQAPSSAVKETKESGGEDDEEGSEPFEPVEFACQRCGGREGETHPSLPLHAKNNLFPVSKQNLKVRQILGLGESGLVCRGCLMEAYRAILASEVKGDDAQRGEIHGRGDEGNCAH</sequence>
<dbReference type="Proteomes" id="UP001204798">
    <property type="component" value="Unassembled WGS sequence"/>
</dbReference>
<feature type="compositionally biased region" description="Acidic residues" evidence="1">
    <location>
        <begin position="302"/>
        <end position="320"/>
    </location>
</feature>
<reference evidence="2 3" key="1">
    <citation type="submission" date="2022-08" db="EMBL/GenBank/DDBJ databases">
        <title>Bacterial and archaeal communities from various locations to study Microbial Dark Matter (Phase II).</title>
        <authorList>
            <person name="Stepanauskas R."/>
        </authorList>
    </citation>
    <scope>NUCLEOTIDE SEQUENCE [LARGE SCALE GENOMIC DNA]</scope>
    <source>
        <strain evidence="2 3">PD1</strain>
    </source>
</reference>
<proteinExistence type="predicted"/>